<name>A0ABQ6C6L5_9BURK</name>
<sequence>MRVIDDLPPVKRGFWHHAGVSPCAVEIVCHHTLLGSDDSDDPPELALDRQVECYYVRYHTPEPVPPWFNGGVALSLREAVFLAERRLGPVVCWVD</sequence>
<dbReference type="RefSeq" id="WP_234263991.1">
    <property type="nucleotide sequence ID" value="NZ_BSPB01000011.1"/>
</dbReference>
<reference evidence="2" key="1">
    <citation type="journal article" date="2019" name="Int. J. Syst. Evol. Microbiol.">
        <title>The Global Catalogue of Microorganisms (GCM) 10K type strain sequencing project: providing services to taxonomists for standard genome sequencing and annotation.</title>
        <authorList>
            <consortium name="The Broad Institute Genomics Platform"/>
            <consortium name="The Broad Institute Genome Sequencing Center for Infectious Disease"/>
            <person name="Wu L."/>
            <person name="Ma J."/>
        </authorList>
    </citation>
    <scope>NUCLEOTIDE SEQUENCE [LARGE SCALE GENOMIC DNA]</scope>
    <source>
        <strain evidence="2">NBRC 109341</strain>
    </source>
</reference>
<evidence type="ECO:0000313" key="1">
    <source>
        <dbReference type="EMBL" id="GLS14410.1"/>
    </source>
</evidence>
<gene>
    <name evidence="1" type="ORF">GCM10007935_18410</name>
</gene>
<dbReference type="EMBL" id="BSPB01000011">
    <property type="protein sequence ID" value="GLS14410.1"/>
    <property type="molecule type" value="Genomic_DNA"/>
</dbReference>
<evidence type="ECO:0000313" key="2">
    <source>
        <dbReference type="Proteomes" id="UP001156903"/>
    </source>
</evidence>
<comment type="caution">
    <text evidence="1">The sequence shown here is derived from an EMBL/GenBank/DDBJ whole genome shotgun (WGS) entry which is preliminary data.</text>
</comment>
<accession>A0ABQ6C6L5</accession>
<organism evidence="1 2">
    <name type="scientific">Hydrogenophaga electricum</name>
    <dbReference type="NCBI Taxonomy" id="1230953"/>
    <lineage>
        <taxon>Bacteria</taxon>
        <taxon>Pseudomonadati</taxon>
        <taxon>Pseudomonadota</taxon>
        <taxon>Betaproteobacteria</taxon>
        <taxon>Burkholderiales</taxon>
        <taxon>Comamonadaceae</taxon>
        <taxon>Hydrogenophaga</taxon>
    </lineage>
</organism>
<protein>
    <submittedName>
        <fullName evidence="1">Uncharacterized protein</fullName>
    </submittedName>
</protein>
<keyword evidence="2" id="KW-1185">Reference proteome</keyword>
<proteinExistence type="predicted"/>
<dbReference type="Proteomes" id="UP001156903">
    <property type="component" value="Unassembled WGS sequence"/>
</dbReference>